<accession>A0A2A4G306</accession>
<feature type="domain" description="Methyltransferase small" evidence="3">
    <location>
        <begin position="134"/>
        <end position="280"/>
    </location>
</feature>
<name>A0A2A4G306_9SPHN</name>
<dbReference type="CDD" id="cd02440">
    <property type="entry name" value="AdoMet_MTases"/>
    <property type="match status" value="1"/>
</dbReference>
<reference evidence="4 5" key="1">
    <citation type="submission" date="2017-09" db="EMBL/GenBank/DDBJ databases">
        <title>The Catabolism of 3,6-Dichlorosalicylic acid is Initiated by the Cytochrome P450 Monooxygenase DsmABC in Rhizorhabdus dicambivorans Ndbn-20.</title>
        <authorList>
            <person name="Na L."/>
        </authorList>
    </citation>
    <scope>NUCLEOTIDE SEQUENCE [LARGE SCALE GENOMIC DNA]</scope>
    <source>
        <strain evidence="4 5">Ndbn-20m</strain>
    </source>
</reference>
<dbReference type="AlphaFoldDB" id="A0A2A4G306"/>
<proteinExistence type="predicted"/>
<dbReference type="InterPro" id="IPR002052">
    <property type="entry name" value="DNA_methylase_N6_adenine_CS"/>
</dbReference>
<dbReference type="KEGG" id="rdi:CMV14_12490"/>
<dbReference type="GO" id="GO:0003676">
    <property type="term" value="F:nucleic acid binding"/>
    <property type="evidence" value="ECO:0007669"/>
    <property type="project" value="InterPro"/>
</dbReference>
<dbReference type="EMBL" id="NWUF01000001">
    <property type="protein sequence ID" value="PCE44398.1"/>
    <property type="molecule type" value="Genomic_DNA"/>
</dbReference>
<dbReference type="SUPFAM" id="SSF53335">
    <property type="entry name" value="S-adenosyl-L-methionine-dependent methyltransferases"/>
    <property type="match status" value="1"/>
</dbReference>
<organism evidence="4 5">
    <name type="scientific">Rhizorhabdus dicambivorans</name>
    <dbReference type="NCBI Taxonomy" id="1850238"/>
    <lineage>
        <taxon>Bacteria</taxon>
        <taxon>Pseudomonadati</taxon>
        <taxon>Pseudomonadota</taxon>
        <taxon>Alphaproteobacteria</taxon>
        <taxon>Sphingomonadales</taxon>
        <taxon>Sphingomonadaceae</taxon>
        <taxon>Rhizorhabdus</taxon>
    </lineage>
</organism>
<dbReference type="Gene3D" id="3.40.50.150">
    <property type="entry name" value="Vaccinia Virus protein VP39"/>
    <property type="match status" value="1"/>
</dbReference>
<dbReference type="PROSITE" id="PS00092">
    <property type="entry name" value="N6_MTASE"/>
    <property type="match status" value="1"/>
</dbReference>
<dbReference type="InterPro" id="IPR007848">
    <property type="entry name" value="Small_mtfrase_dom"/>
</dbReference>
<keyword evidence="5" id="KW-1185">Reference proteome</keyword>
<evidence type="ECO:0000256" key="1">
    <source>
        <dbReference type="ARBA" id="ARBA00022603"/>
    </source>
</evidence>
<evidence type="ECO:0000313" key="5">
    <source>
        <dbReference type="Proteomes" id="UP000218934"/>
    </source>
</evidence>
<keyword evidence="1 4" id="KW-0489">Methyltransferase</keyword>
<dbReference type="RefSeq" id="WP_066959246.1">
    <property type="nucleotide sequence ID" value="NZ_CP023449.1"/>
</dbReference>
<keyword evidence="4" id="KW-0808">Transferase</keyword>
<keyword evidence="2" id="KW-0949">S-adenosyl-L-methionine</keyword>
<dbReference type="GO" id="GO:0032259">
    <property type="term" value="P:methylation"/>
    <property type="evidence" value="ECO:0007669"/>
    <property type="project" value="UniProtKB-KW"/>
</dbReference>
<dbReference type="PANTHER" id="PTHR18895">
    <property type="entry name" value="HEMK METHYLTRANSFERASE"/>
    <property type="match status" value="1"/>
</dbReference>
<dbReference type="InterPro" id="IPR050320">
    <property type="entry name" value="N5-glutamine_MTase"/>
</dbReference>
<sequence length="323" mass="34557">MASLSPSPSTPGPDPYDEDALFLLLELLSARGYSFVTPTPATHARVLYRLPSQARDIRDVLGWSLPFTDGLLDSALLEILEKAGALEQLPDGRRRSRYRISSLGGDLYLHSAYPTLAEDSVFFGPDSYRFADLIARELRSEPVPAGGHVVDIGAGAGVGAITAAHLSDDARVTMTDINPVALRLAAINARAAGVSATFVQAADLARVAVPIDVALANPPYIVDSAGRDYRDGGGMYGGQVALDMTREALGRLARGGRMILYTGSAIVRGEDRLRAALSEVAVRAGCHMDYREIDPDIFGEELDAPAYRDVERIAVVGAVFHHI</sequence>
<gene>
    <name evidence="4" type="ORF">COO09_01875</name>
</gene>
<evidence type="ECO:0000256" key="2">
    <source>
        <dbReference type="ARBA" id="ARBA00022691"/>
    </source>
</evidence>
<dbReference type="Pfam" id="PF05175">
    <property type="entry name" value="MTS"/>
    <property type="match status" value="1"/>
</dbReference>
<protein>
    <submittedName>
        <fullName evidence="4">Methyltransferase</fullName>
    </submittedName>
</protein>
<dbReference type="PANTHER" id="PTHR18895:SF74">
    <property type="entry name" value="MTRF1L RELEASE FACTOR GLUTAMINE METHYLTRANSFERASE"/>
    <property type="match status" value="1"/>
</dbReference>
<dbReference type="GO" id="GO:0036009">
    <property type="term" value="F:protein-glutamine N-methyltransferase activity"/>
    <property type="evidence" value="ECO:0007669"/>
    <property type="project" value="TreeGrafter"/>
</dbReference>
<dbReference type="InterPro" id="IPR029063">
    <property type="entry name" value="SAM-dependent_MTases_sf"/>
</dbReference>
<dbReference type="Proteomes" id="UP000218934">
    <property type="component" value="Unassembled WGS sequence"/>
</dbReference>
<dbReference type="OrthoDB" id="9800643at2"/>
<evidence type="ECO:0000313" key="4">
    <source>
        <dbReference type="EMBL" id="PCE44398.1"/>
    </source>
</evidence>
<comment type="caution">
    <text evidence="4">The sequence shown here is derived from an EMBL/GenBank/DDBJ whole genome shotgun (WGS) entry which is preliminary data.</text>
</comment>
<evidence type="ECO:0000259" key="3">
    <source>
        <dbReference type="Pfam" id="PF05175"/>
    </source>
</evidence>